<gene>
    <name evidence="1" type="ORF">NPIL_21041</name>
</gene>
<name>A0A8X6TVL9_NEPPI</name>
<accession>A0A8X6TVL9</accession>
<sequence length="117" mass="13675">MLRPIQRMFLLEITSQMAEDVEVKVQKEQVVPMDEGSHTTMISPANPVSQTQTLHLEKQNSLEKNKLVTNVKMDHFSNIFPEVLHTEEMKYKKKYNGVSYYECLVEKPENPIHISRE</sequence>
<comment type="caution">
    <text evidence="1">The sequence shown here is derived from an EMBL/GenBank/DDBJ whole genome shotgun (WGS) entry which is preliminary data.</text>
</comment>
<evidence type="ECO:0000313" key="1">
    <source>
        <dbReference type="EMBL" id="GFT61348.1"/>
    </source>
</evidence>
<dbReference type="Proteomes" id="UP000887013">
    <property type="component" value="Unassembled WGS sequence"/>
</dbReference>
<organism evidence="1 2">
    <name type="scientific">Nephila pilipes</name>
    <name type="common">Giant wood spider</name>
    <name type="synonym">Nephila maculata</name>
    <dbReference type="NCBI Taxonomy" id="299642"/>
    <lineage>
        <taxon>Eukaryota</taxon>
        <taxon>Metazoa</taxon>
        <taxon>Ecdysozoa</taxon>
        <taxon>Arthropoda</taxon>
        <taxon>Chelicerata</taxon>
        <taxon>Arachnida</taxon>
        <taxon>Araneae</taxon>
        <taxon>Araneomorphae</taxon>
        <taxon>Entelegynae</taxon>
        <taxon>Araneoidea</taxon>
        <taxon>Nephilidae</taxon>
        <taxon>Nephila</taxon>
    </lineage>
</organism>
<dbReference type="AlphaFoldDB" id="A0A8X6TVL9"/>
<proteinExistence type="predicted"/>
<reference evidence="1" key="1">
    <citation type="submission" date="2020-08" db="EMBL/GenBank/DDBJ databases">
        <title>Multicomponent nature underlies the extraordinary mechanical properties of spider dragline silk.</title>
        <authorList>
            <person name="Kono N."/>
            <person name="Nakamura H."/>
            <person name="Mori M."/>
            <person name="Yoshida Y."/>
            <person name="Ohtoshi R."/>
            <person name="Malay A.D."/>
            <person name="Moran D.A.P."/>
            <person name="Tomita M."/>
            <person name="Numata K."/>
            <person name="Arakawa K."/>
        </authorList>
    </citation>
    <scope>NUCLEOTIDE SEQUENCE</scope>
</reference>
<dbReference type="EMBL" id="BMAW01114345">
    <property type="protein sequence ID" value="GFT61348.1"/>
    <property type="molecule type" value="Genomic_DNA"/>
</dbReference>
<keyword evidence="2" id="KW-1185">Reference proteome</keyword>
<protein>
    <submittedName>
        <fullName evidence="1">Uncharacterized protein</fullName>
    </submittedName>
</protein>
<evidence type="ECO:0000313" key="2">
    <source>
        <dbReference type="Proteomes" id="UP000887013"/>
    </source>
</evidence>